<dbReference type="RefSeq" id="WP_272779033.1">
    <property type="nucleotide sequence ID" value="NZ_JAQQLI010000039.1"/>
</dbReference>
<comment type="similarity">
    <text evidence="1">Belongs to the P-Pant transferase superfamily. Gsp/Sfp/HetI/AcpT family.</text>
</comment>
<protein>
    <submittedName>
        <fullName evidence="4">4'-phosphopantetheinyl transferase superfamily protein</fullName>
    </submittedName>
</protein>
<dbReference type="Proteomes" id="UP001165652">
    <property type="component" value="Unassembled WGS sequence"/>
</dbReference>
<dbReference type="EMBL" id="JAQQLI010000039">
    <property type="protein sequence ID" value="MDC7788195.1"/>
    <property type="molecule type" value="Genomic_DNA"/>
</dbReference>
<evidence type="ECO:0000313" key="4">
    <source>
        <dbReference type="EMBL" id="MDC7788195.1"/>
    </source>
</evidence>
<dbReference type="PANTHER" id="PTHR12215:SF10">
    <property type="entry name" value="L-AMINOADIPATE-SEMIALDEHYDE DEHYDROGENASE-PHOSPHOPANTETHEINYL TRANSFERASE"/>
    <property type="match status" value="1"/>
</dbReference>
<feature type="domain" description="4'-phosphopantetheinyl transferase" evidence="3">
    <location>
        <begin position="116"/>
        <end position="183"/>
    </location>
</feature>
<evidence type="ECO:0000259" key="3">
    <source>
        <dbReference type="Pfam" id="PF01648"/>
    </source>
</evidence>
<keyword evidence="2 4" id="KW-0808">Transferase</keyword>
<dbReference type="InterPro" id="IPR037143">
    <property type="entry name" value="4-PPantetheinyl_Trfase_dom_sf"/>
</dbReference>
<dbReference type="GO" id="GO:0016740">
    <property type="term" value="F:transferase activity"/>
    <property type="evidence" value="ECO:0007669"/>
    <property type="project" value="UniProtKB-KW"/>
</dbReference>
<dbReference type="InterPro" id="IPR008278">
    <property type="entry name" value="4-PPantetheinyl_Trfase_dom"/>
</dbReference>
<accession>A0ABT5JGN8</accession>
<dbReference type="PANTHER" id="PTHR12215">
    <property type="entry name" value="PHOSPHOPANTETHEINE TRANSFERASE"/>
    <property type="match status" value="1"/>
</dbReference>
<organism evidence="4 5">
    <name type="scientific">Rhodoplanes tepidamans</name>
    <name type="common">Rhodoplanes cryptolactis</name>
    <dbReference type="NCBI Taxonomy" id="200616"/>
    <lineage>
        <taxon>Bacteria</taxon>
        <taxon>Pseudomonadati</taxon>
        <taxon>Pseudomonadota</taxon>
        <taxon>Alphaproteobacteria</taxon>
        <taxon>Hyphomicrobiales</taxon>
        <taxon>Nitrobacteraceae</taxon>
        <taxon>Rhodoplanes</taxon>
    </lineage>
</organism>
<dbReference type="Gene3D" id="3.90.470.20">
    <property type="entry name" value="4'-phosphopantetheinyl transferase domain"/>
    <property type="match status" value="1"/>
</dbReference>
<dbReference type="Pfam" id="PF01648">
    <property type="entry name" value="ACPS"/>
    <property type="match status" value="1"/>
</dbReference>
<reference evidence="4" key="2">
    <citation type="submission" date="2023-02" db="EMBL/GenBank/DDBJ databases">
        <authorList>
            <person name="Rayyan A."/>
            <person name="Meyer T."/>
            <person name="Kyndt J.A."/>
        </authorList>
    </citation>
    <scope>NUCLEOTIDE SEQUENCE</scope>
    <source>
        <strain evidence="4">DSM 9987</strain>
    </source>
</reference>
<keyword evidence="5" id="KW-1185">Reference proteome</keyword>
<comment type="caution">
    <text evidence="4">The sequence shown here is derived from an EMBL/GenBank/DDBJ whole genome shotgun (WGS) entry which is preliminary data.</text>
</comment>
<gene>
    <name evidence="4" type="ORF">PQJ73_21100</name>
</gene>
<dbReference type="SUPFAM" id="SSF56214">
    <property type="entry name" value="4'-phosphopantetheinyl transferase"/>
    <property type="match status" value="2"/>
</dbReference>
<reference evidence="4" key="1">
    <citation type="journal article" date="2023" name="Microbiol Resour">
        <title>Genome Sequences of Rhodoplanes serenus and Two Thermotolerant Strains, Rhodoplanes tepidamans and 'Rhodoplanes cryptolactis,' Further Refine the Genus.</title>
        <authorList>
            <person name="Rayyan A.A."/>
            <person name="Kyndt J.A."/>
        </authorList>
    </citation>
    <scope>NUCLEOTIDE SEQUENCE</scope>
    <source>
        <strain evidence="4">DSM 9987</strain>
    </source>
</reference>
<evidence type="ECO:0000256" key="1">
    <source>
        <dbReference type="ARBA" id="ARBA00010990"/>
    </source>
</evidence>
<proteinExistence type="inferred from homology"/>
<sequence length="251" mass="26284">MTAPPQADAGGALASACRRTLADGGVLVVMTTLDSWPVSGACLSAAETERRARYMRDGDRRRFALGRALLRAALPGQAGVPLLFGPYGKPWLPDGPAFSISHAAGTVALAVAPAEPIGLDVEAQAAFARRADEAFAIADADERAWLGAGDDAERPMRRLRCWTRKEAVLKALGVGFAREPTTIATRPDLVAPVLPIGEGLRVVDLEEDGGRHGGAVAFDAATTFVRVIAIGCVWSSPWDGCRSLARNGAAT</sequence>
<evidence type="ECO:0000256" key="2">
    <source>
        <dbReference type="ARBA" id="ARBA00022679"/>
    </source>
</evidence>
<name>A0ABT5JGN8_RHOTP</name>
<evidence type="ECO:0000313" key="5">
    <source>
        <dbReference type="Proteomes" id="UP001165652"/>
    </source>
</evidence>
<dbReference type="InterPro" id="IPR050559">
    <property type="entry name" value="P-Pant_transferase_sf"/>
</dbReference>